<reference evidence="2" key="2">
    <citation type="journal article" date="2015" name="Sci. Rep.">
        <title>Genetic analysis of capsular polysaccharide synthesis gene clusters in 79 capsular types of Klebsiella spp.</title>
        <authorList>
            <person name="Pan Y.J."/>
            <person name="Lin T.L."/>
            <person name="Chen C.T."/>
            <person name="Chen Y.Y."/>
            <person name="Hsieh P.F."/>
            <person name="Hsu C.R."/>
            <person name="Wu M.C."/>
            <person name="Wang J.T."/>
        </authorList>
    </citation>
    <scope>NUCLEOTIDE SEQUENCE</scope>
    <source>
        <strain evidence="2">1680/49</strain>
    </source>
</reference>
<feature type="transmembrane region" description="Helical" evidence="1">
    <location>
        <begin position="365"/>
        <end position="385"/>
    </location>
</feature>
<feature type="transmembrane region" description="Helical" evidence="1">
    <location>
        <begin position="77"/>
        <end position="96"/>
    </location>
</feature>
<evidence type="ECO:0008006" key="3">
    <source>
        <dbReference type="Google" id="ProtNLM"/>
    </source>
</evidence>
<evidence type="ECO:0000256" key="1">
    <source>
        <dbReference type="SAM" id="Phobius"/>
    </source>
</evidence>
<organism evidence="2">
    <name type="scientific">Klebsiella sp. 1680/49</name>
    <dbReference type="NCBI Taxonomy" id="1497802"/>
    <lineage>
        <taxon>Bacteria</taxon>
        <taxon>Pseudomonadati</taxon>
        <taxon>Pseudomonadota</taxon>
        <taxon>Gammaproteobacteria</taxon>
        <taxon>Enterobacterales</taxon>
        <taxon>Enterobacteriaceae</taxon>
        <taxon>Klebsiella/Raoultella group</taxon>
        <taxon>Klebsiella</taxon>
    </lineage>
</organism>
<reference evidence="2" key="1">
    <citation type="submission" date="2014-04" db="EMBL/GenBank/DDBJ databases">
        <authorList>
            <person name="Harrison E."/>
        </authorList>
    </citation>
    <scope>NUCLEOTIDE SEQUENCE</scope>
    <source>
        <strain evidence="2">1680/49</strain>
    </source>
</reference>
<feature type="transmembrane region" description="Helical" evidence="1">
    <location>
        <begin position="226"/>
        <end position="243"/>
    </location>
</feature>
<feature type="transmembrane region" description="Helical" evidence="1">
    <location>
        <begin position="335"/>
        <end position="358"/>
    </location>
</feature>
<feature type="transmembrane region" description="Helical" evidence="1">
    <location>
        <begin position="46"/>
        <end position="68"/>
    </location>
</feature>
<proteinExistence type="predicted"/>
<protein>
    <recommendedName>
        <fullName evidence="3">O-antigen and lipid-linked capsular repeat unit polymerase</fullName>
    </recommendedName>
</protein>
<dbReference type="AlphaFoldDB" id="A0A0P0YR50"/>
<feature type="transmembrane region" description="Helical" evidence="1">
    <location>
        <begin position="189"/>
        <end position="214"/>
    </location>
</feature>
<keyword evidence="1" id="KW-0812">Transmembrane</keyword>
<feature type="transmembrane region" description="Helical" evidence="1">
    <location>
        <begin position="249"/>
        <end position="266"/>
    </location>
</feature>
<feature type="transmembrane region" description="Helical" evidence="1">
    <location>
        <begin position="310"/>
        <end position="329"/>
    </location>
</feature>
<dbReference type="EMBL" id="AB924562">
    <property type="protein sequence ID" value="BAT23451.1"/>
    <property type="molecule type" value="Genomic_DNA"/>
</dbReference>
<keyword evidence="1" id="KW-0472">Membrane</keyword>
<name>A0A0P0YR50_9ENTR</name>
<gene>
    <name evidence="2" type="primary">wcuV</name>
</gene>
<feature type="transmembrane region" description="Helical" evidence="1">
    <location>
        <begin position="116"/>
        <end position="134"/>
    </location>
</feature>
<accession>A0A0P0YR50</accession>
<keyword evidence="1" id="KW-1133">Transmembrane helix</keyword>
<feature type="transmembrane region" description="Helical" evidence="1">
    <location>
        <begin position="16"/>
        <end position="34"/>
    </location>
</feature>
<evidence type="ECO:0000313" key="2">
    <source>
        <dbReference type="EMBL" id="BAT23451.1"/>
    </source>
</evidence>
<sequence length="410" mass="47182">MKTIYESKSNEINNKSNLLTVVSLFFYILLFFAVNDGLRDTFSKNYFPLSFLRDMSIFIGGLFCFFVIRKTPLTKKAIFLLIPLIMICTYSLITTLLVNQNDVYVRNLTTGGGLGFWMKALGTIFCFFIIYIYINNFHLSKVINSYIYFSFFYSLLTITIIFFFPSYYHSLPSRNWYGRLSIGYPTQDVFVLALSLFFLLHSTISKGFKILIFITNVICLMMQNNATGYVLLATVFILTFIKGKMHVKFVSIVFFFVIIVSVYYFYNNYYLFDTFGQLVKLKIDSLIYGTADSSSIDERLLQVTNTMRTIYSDPIYFLVGYGGLGGFAVESGAYSIIGFSGFIGMTIYVFILLYALYYTIRERDFFMFGVIVLYILGSVSISSLYLTSTSWIYAFILAYLSLNARTNIEA</sequence>
<feature type="transmembrane region" description="Helical" evidence="1">
    <location>
        <begin position="146"/>
        <end position="169"/>
    </location>
</feature>